<keyword evidence="2" id="KW-1185">Reference proteome</keyword>
<evidence type="ECO:0000313" key="2">
    <source>
        <dbReference type="Proteomes" id="UP000317465"/>
    </source>
</evidence>
<name>A0ACA8QV11_9BACT</name>
<accession>A0ACA8QV11</accession>
<dbReference type="EMBL" id="AP019737">
    <property type="protein sequence ID" value="BBL08449.1"/>
    <property type="molecule type" value="Genomic_DNA"/>
</dbReference>
<proteinExistence type="predicted"/>
<protein>
    <submittedName>
        <fullName evidence="1">Hydrolase</fullName>
    </submittedName>
</protein>
<gene>
    <name evidence="1" type="ORF">A5CPYCFAH4_06730</name>
</gene>
<sequence length="926" mass="104936">MIMKKLLLLFPLLLSCLWGIAADEFRVAELRCEYRDNPLAINTLTPQFSWQTLSVGRGFLQAGYQIQVASDPADLARGRKLLWDEQRKSDVSLHVRYAGRTLKPGQRYYWRVRVSDAAGNYSPWSEIRSFAVGLLDGSDWDGARWIAFEELPDSLRVVPGQEFNKIKIGDRKTALNRLPQFRREVKVTKPVERATVYVSGLGQFELFLNGAKVGDNFLDPAWSDYDRQVCYQTFDISEELQPGGNVFGVMLGNGLYNVPRERYFKALISFGYPKMIFKAEIEYADGTHETIVSDRAWRVTESPVTYSSIFGGEDYDATRERTGWMLPGYDASAWAEPLVTTQRGKLVSPVAEPVRVMEEFPVVSIRKTRHGKWLYDMGQNFSGTVQLEVRGKRGQSVQLNTTELFNFECDSITECGGYRGEYRLTYTLRGDEVETWRPQFTYFGQRYVLVSNAVPAGEENPEGLPEIVTLRGLHTRNATRMAGTFHCSNNLLNKTEELIAWGIKGNMVSYFTDCPHREKLPWIEQLHLMFGSLQSKFDVYTLYDKMLTDMELAQTPEGLIPDICPEYVTFLDGFRDSPEWGSAFVLAPWLVYEYYGDFRLVERHYEAMKRYVDYLGTKADGHILSHGLGDWCDLGPKYPGRAQLTSLAGTATPIYYMDAETIRKAAEKMGRKEDAAKYGKLAQDIRKAYNEKYYHPQTGSYDKNSQAGNALALYSGICEPQNRDAVLANLVQDIRSRGNALTAGDVGYNYVLRALEQSGNSQVIFDMNSRYDVYGYGYMLAQGATALPESWQALPRKSHNHLMLGHLLEWFYTYVGGIRRDDSVQAYKKFIVRPEIVGDLRSAEASFRSPYGLIRSEWTTEQGGFDLLVEVPANTTARIYVPAPAGSRVCESGLEVAQCKDVESLGTEDGYRVFGVGSGIYRFSVR</sequence>
<organism evidence="1 2">
    <name type="scientific">Alistipes onderdonkii subsp. vulgaris</name>
    <dbReference type="NCBI Taxonomy" id="2585117"/>
    <lineage>
        <taxon>Bacteria</taxon>
        <taxon>Pseudomonadati</taxon>
        <taxon>Bacteroidota</taxon>
        <taxon>Bacteroidia</taxon>
        <taxon>Bacteroidales</taxon>
        <taxon>Rikenellaceae</taxon>
        <taxon>Alistipes</taxon>
    </lineage>
</organism>
<keyword evidence="1" id="KW-0378">Hydrolase</keyword>
<reference evidence="1 2" key="1">
    <citation type="journal article" date="2020" name="Int. J. Syst. Evol. Microbiol.">
        <title>Alistipes communis sp. nov., Alistipes dispar sp. nov. and Alistipes onderdonkii subsp. vulgaris subsp. nov., isolated from human faeces, and creation of Alistipes onderdonkii subsp. onderdonkii subsp. nov.</title>
        <authorList>
            <person name="Sakamoto M."/>
            <person name="Ikeyama N."/>
            <person name="Ogata Y."/>
            <person name="Suda W."/>
            <person name="Iino T."/>
            <person name="Hattori M."/>
            <person name="Ohkuma M."/>
        </authorList>
    </citation>
    <scope>NUCLEOTIDE SEQUENCE [LARGE SCALE GENOMIC DNA]</scope>
    <source>
        <strain evidence="1 2">5CPYCFAH4</strain>
    </source>
</reference>
<dbReference type="Proteomes" id="UP000317465">
    <property type="component" value="Chromosome"/>
</dbReference>
<evidence type="ECO:0000313" key="1">
    <source>
        <dbReference type="EMBL" id="BBL08449.1"/>
    </source>
</evidence>